<evidence type="ECO:0000256" key="4">
    <source>
        <dbReference type="ARBA" id="ARBA00023004"/>
    </source>
</evidence>
<gene>
    <name evidence="6" type="ORF">BJX66DRAFT_351567</name>
</gene>
<dbReference type="InterPro" id="IPR002401">
    <property type="entry name" value="Cyt_P450_E_grp-I"/>
</dbReference>
<keyword evidence="4" id="KW-0408">Iron</keyword>
<organism evidence="6 7">
    <name type="scientific">Aspergillus keveii</name>
    <dbReference type="NCBI Taxonomy" id="714993"/>
    <lineage>
        <taxon>Eukaryota</taxon>
        <taxon>Fungi</taxon>
        <taxon>Dikarya</taxon>
        <taxon>Ascomycota</taxon>
        <taxon>Pezizomycotina</taxon>
        <taxon>Eurotiomycetes</taxon>
        <taxon>Eurotiomycetidae</taxon>
        <taxon>Eurotiales</taxon>
        <taxon>Aspergillaceae</taxon>
        <taxon>Aspergillus</taxon>
        <taxon>Aspergillus subgen. Nidulantes</taxon>
    </lineage>
</organism>
<keyword evidence="5" id="KW-1133">Transmembrane helix</keyword>
<dbReference type="PANTHER" id="PTHR46300:SF9">
    <property type="entry name" value="P450, PUTATIVE-RELATED"/>
    <property type="match status" value="1"/>
</dbReference>
<evidence type="ECO:0000256" key="3">
    <source>
        <dbReference type="ARBA" id="ARBA00023002"/>
    </source>
</evidence>
<dbReference type="PRINTS" id="PR00385">
    <property type="entry name" value="P450"/>
</dbReference>
<dbReference type="InterPro" id="IPR050364">
    <property type="entry name" value="Cytochrome_P450_fung"/>
</dbReference>
<keyword evidence="3" id="KW-0560">Oxidoreductase</keyword>
<evidence type="ECO:0000256" key="5">
    <source>
        <dbReference type="SAM" id="Phobius"/>
    </source>
</evidence>
<protein>
    <submittedName>
        <fullName evidence="6">Cytochrome P450</fullName>
    </submittedName>
</protein>
<dbReference type="Proteomes" id="UP001610563">
    <property type="component" value="Unassembled WGS sequence"/>
</dbReference>
<dbReference type="Gene3D" id="1.10.630.10">
    <property type="entry name" value="Cytochrome P450"/>
    <property type="match status" value="1"/>
</dbReference>
<reference evidence="6 7" key="1">
    <citation type="submission" date="2024-07" db="EMBL/GenBank/DDBJ databases">
        <title>Section-level genome sequencing and comparative genomics of Aspergillus sections Usti and Cavernicolus.</title>
        <authorList>
            <consortium name="Lawrence Berkeley National Laboratory"/>
            <person name="Nybo J.L."/>
            <person name="Vesth T.C."/>
            <person name="Theobald S."/>
            <person name="Frisvad J.C."/>
            <person name="Larsen T.O."/>
            <person name="Kjaerboelling I."/>
            <person name="Rothschild-Mancinelli K."/>
            <person name="Lyhne E.K."/>
            <person name="Kogle M.E."/>
            <person name="Barry K."/>
            <person name="Clum A."/>
            <person name="Na H."/>
            <person name="Ledsgaard L."/>
            <person name="Lin J."/>
            <person name="Lipzen A."/>
            <person name="Kuo A."/>
            <person name="Riley R."/>
            <person name="Mondo S."/>
            <person name="Labutti K."/>
            <person name="Haridas S."/>
            <person name="Pangalinan J."/>
            <person name="Salamov A.A."/>
            <person name="Simmons B.A."/>
            <person name="Magnuson J.K."/>
            <person name="Chen J."/>
            <person name="Drula E."/>
            <person name="Henrissat B."/>
            <person name="Wiebenga A."/>
            <person name="Lubbers R.J."/>
            <person name="Gomes A.C."/>
            <person name="Makela M.R."/>
            <person name="Stajich J."/>
            <person name="Grigoriev I.V."/>
            <person name="Mortensen U.H."/>
            <person name="De Vries R.P."/>
            <person name="Baker S.E."/>
            <person name="Andersen M.R."/>
        </authorList>
    </citation>
    <scope>NUCLEOTIDE SEQUENCE [LARGE SCALE GENOMIC DNA]</scope>
    <source>
        <strain evidence="6 7">CBS 209.92</strain>
    </source>
</reference>
<comment type="caution">
    <text evidence="6">The sequence shown here is derived from an EMBL/GenBank/DDBJ whole genome shotgun (WGS) entry which is preliminary data.</text>
</comment>
<dbReference type="PANTHER" id="PTHR46300">
    <property type="entry name" value="P450, PUTATIVE (EUROFUNG)-RELATED-RELATED"/>
    <property type="match status" value="1"/>
</dbReference>
<evidence type="ECO:0000313" key="6">
    <source>
        <dbReference type="EMBL" id="KAL2793807.1"/>
    </source>
</evidence>
<dbReference type="PRINTS" id="PR00463">
    <property type="entry name" value="EP450I"/>
</dbReference>
<dbReference type="SUPFAM" id="SSF48264">
    <property type="entry name" value="Cytochrome P450"/>
    <property type="match status" value="1"/>
</dbReference>
<keyword evidence="5" id="KW-0472">Membrane</keyword>
<sequence length="538" mass="61057">MSEKLATVESHSSLQLPEGLQPLHLISFFGIAAILIILLRLSNQTDIPKIRNLPELPGIPVFGSLFLLGKHHARNCARLAKIYGDVFQVRLGNRRFIYANSFEAVKELWIKNQSALISRPTFWTFHSVVSETQGAFTLGTSPWSESVKRARKAAATALNRQAVQTYLPFIDLESTTSINELFTNLRLDDDIDPNGYFQRFSLNISLTLNYGIRLDGTVRDHLLTEVVAVERELGNIRGIAHNWQDYVPLLRMWPGFKKNAIKFRARRDEYILSFFNQLKQRIAEGTDNPCIAGNVLKDPEAKLNDRELKSICLTMVAAGLDTLPGNINMTIAYLSSPHGQEIQARLYQEIINAYPNEDPWHAVLIEEKSEYVRSFVKEVLRYWSTLNLSFNRQSIKDIQYKGATIPAGTPFLMNMWAANHDPDQFASPMQFIPERFMGISDAGAGTQHYGYGAGTRMCAGAHLANRELYAIFCRLVLAYQIKETPDVKSRPILDTIECNSVPTSMVTQPKPFKVRFVPRDERKLANWIKESFEKTARL</sequence>
<keyword evidence="7" id="KW-1185">Reference proteome</keyword>
<keyword evidence="2" id="KW-0479">Metal-binding</keyword>
<dbReference type="EMBL" id="JBFTWV010000053">
    <property type="protein sequence ID" value="KAL2793807.1"/>
    <property type="molecule type" value="Genomic_DNA"/>
</dbReference>
<evidence type="ECO:0000256" key="1">
    <source>
        <dbReference type="ARBA" id="ARBA00010617"/>
    </source>
</evidence>
<accession>A0ABR4G444</accession>
<comment type="similarity">
    <text evidence="1">Belongs to the cytochrome P450 family.</text>
</comment>
<proteinExistence type="inferred from homology"/>
<evidence type="ECO:0000256" key="2">
    <source>
        <dbReference type="ARBA" id="ARBA00022723"/>
    </source>
</evidence>
<feature type="transmembrane region" description="Helical" evidence="5">
    <location>
        <begin position="20"/>
        <end position="41"/>
    </location>
</feature>
<dbReference type="InterPro" id="IPR001128">
    <property type="entry name" value="Cyt_P450"/>
</dbReference>
<dbReference type="Pfam" id="PF00067">
    <property type="entry name" value="p450"/>
    <property type="match status" value="1"/>
</dbReference>
<evidence type="ECO:0000313" key="7">
    <source>
        <dbReference type="Proteomes" id="UP001610563"/>
    </source>
</evidence>
<keyword evidence="5" id="KW-0812">Transmembrane</keyword>
<name>A0ABR4G444_9EURO</name>
<dbReference type="InterPro" id="IPR036396">
    <property type="entry name" value="Cyt_P450_sf"/>
</dbReference>